<proteinExistence type="predicted"/>
<accession>A0A1N6N8A6</accession>
<evidence type="ECO:0000313" key="1">
    <source>
        <dbReference type="EMBL" id="SIP88290.1"/>
    </source>
</evidence>
<evidence type="ECO:0000313" key="2">
    <source>
        <dbReference type="Proteomes" id="UP000186895"/>
    </source>
</evidence>
<dbReference type="Proteomes" id="UP000186895">
    <property type="component" value="Unassembled WGS sequence"/>
</dbReference>
<dbReference type="RefSeq" id="WP_076460032.1">
    <property type="nucleotide sequence ID" value="NZ_FTMN01000001.1"/>
</dbReference>
<keyword evidence="2" id="KW-1185">Reference proteome</keyword>
<sequence>MRPVDQSFTFSWRSEIEKAINAESSIPSDAKQAIKDFIIEKLDDIKSFSENLLDFPVTDIVETYWPVVVEIIKGLGIS</sequence>
<dbReference type="EMBL" id="FTMN01000001">
    <property type="protein sequence ID" value="SIP88290.1"/>
    <property type="molecule type" value="Genomic_DNA"/>
</dbReference>
<dbReference type="STRING" id="49186.SAMN05421647_101119"/>
<reference evidence="1 2" key="1">
    <citation type="submission" date="2017-01" db="EMBL/GenBank/DDBJ databases">
        <authorList>
            <person name="Mah S.A."/>
            <person name="Swanson W.J."/>
            <person name="Moy G.W."/>
            <person name="Vacquier V.D."/>
        </authorList>
    </citation>
    <scope>NUCLEOTIDE SEQUENCE [LARGE SCALE GENOMIC DNA]</scope>
    <source>
        <strain evidence="1 2">DSM 7027</strain>
    </source>
</reference>
<dbReference type="AlphaFoldDB" id="A0A1N6N8A6"/>
<organism evidence="1 2">
    <name type="scientific">Marinobacterium stanieri</name>
    <dbReference type="NCBI Taxonomy" id="49186"/>
    <lineage>
        <taxon>Bacteria</taxon>
        <taxon>Pseudomonadati</taxon>
        <taxon>Pseudomonadota</taxon>
        <taxon>Gammaproteobacteria</taxon>
        <taxon>Oceanospirillales</taxon>
        <taxon>Oceanospirillaceae</taxon>
        <taxon>Marinobacterium</taxon>
    </lineage>
</organism>
<protein>
    <submittedName>
        <fullName evidence="1">Uncharacterized protein</fullName>
    </submittedName>
</protein>
<name>A0A1N6N8A6_9GAMM</name>
<gene>
    <name evidence="1" type="ORF">SAMN05421647_101119</name>
</gene>